<dbReference type="GO" id="GO:0018580">
    <property type="term" value="F:nitronate monooxygenase activity"/>
    <property type="evidence" value="ECO:0007669"/>
    <property type="project" value="InterPro"/>
</dbReference>
<dbReference type="Proteomes" id="UP000295707">
    <property type="component" value="Unassembled WGS sequence"/>
</dbReference>
<reference evidence="4 5" key="1">
    <citation type="submission" date="2019-03" db="EMBL/GenBank/DDBJ databases">
        <title>Genomic Encyclopedia of Type Strains, Phase IV (KMG-IV): sequencing the most valuable type-strain genomes for metagenomic binning, comparative biology and taxonomic classification.</title>
        <authorList>
            <person name="Goeker M."/>
        </authorList>
    </citation>
    <scope>NUCLEOTIDE SEQUENCE [LARGE SCALE GENOMIC DNA]</scope>
    <source>
        <strain evidence="4 5">DSM 19610</strain>
    </source>
</reference>
<name>A0A4R1HC83_9GAMM</name>
<dbReference type="InterPro" id="IPR013785">
    <property type="entry name" value="Aldolase_TIM"/>
</dbReference>
<keyword evidence="5" id="KW-1185">Reference proteome</keyword>
<dbReference type="SUPFAM" id="SSF51412">
    <property type="entry name" value="Inosine monophosphate dehydrogenase (IMPDH)"/>
    <property type="match status" value="1"/>
</dbReference>
<evidence type="ECO:0000256" key="3">
    <source>
        <dbReference type="ARBA" id="ARBA00023002"/>
    </source>
</evidence>
<dbReference type="RefSeq" id="WP_132972042.1">
    <property type="nucleotide sequence ID" value="NZ_SMFX01000001.1"/>
</dbReference>
<dbReference type="EMBL" id="SMFX01000001">
    <property type="protein sequence ID" value="TCK18221.1"/>
    <property type="molecule type" value="Genomic_DNA"/>
</dbReference>
<keyword evidence="1" id="KW-0285">Flavoprotein</keyword>
<accession>A0A4R1HC83</accession>
<evidence type="ECO:0000313" key="4">
    <source>
        <dbReference type="EMBL" id="TCK18221.1"/>
    </source>
</evidence>
<evidence type="ECO:0000313" key="5">
    <source>
        <dbReference type="Proteomes" id="UP000295707"/>
    </source>
</evidence>
<proteinExistence type="predicted"/>
<organism evidence="4 5">
    <name type="scientific">Thiogranum longum</name>
    <dbReference type="NCBI Taxonomy" id="1537524"/>
    <lineage>
        <taxon>Bacteria</taxon>
        <taxon>Pseudomonadati</taxon>
        <taxon>Pseudomonadota</taxon>
        <taxon>Gammaproteobacteria</taxon>
        <taxon>Chromatiales</taxon>
        <taxon>Ectothiorhodospiraceae</taxon>
        <taxon>Thiogranum</taxon>
    </lineage>
</organism>
<dbReference type="AlphaFoldDB" id="A0A4R1HC83"/>
<comment type="caution">
    <text evidence="4">The sequence shown here is derived from an EMBL/GenBank/DDBJ whole genome shotgun (WGS) entry which is preliminary data.</text>
</comment>
<dbReference type="Gene3D" id="3.20.20.70">
    <property type="entry name" value="Aldolase class I"/>
    <property type="match status" value="1"/>
</dbReference>
<keyword evidence="2" id="KW-0288">FMN</keyword>
<evidence type="ECO:0000256" key="1">
    <source>
        <dbReference type="ARBA" id="ARBA00022630"/>
    </source>
</evidence>
<evidence type="ECO:0000256" key="2">
    <source>
        <dbReference type="ARBA" id="ARBA00022643"/>
    </source>
</evidence>
<dbReference type="CDD" id="cd04730">
    <property type="entry name" value="NPD_like"/>
    <property type="match status" value="1"/>
</dbReference>
<dbReference type="PANTHER" id="PTHR32332">
    <property type="entry name" value="2-NITROPROPANE DIOXYGENASE"/>
    <property type="match status" value="1"/>
</dbReference>
<dbReference type="OrthoDB" id="9778912at2"/>
<dbReference type="InterPro" id="IPR004136">
    <property type="entry name" value="NMO"/>
</dbReference>
<keyword evidence="4" id="KW-0503">Monooxygenase</keyword>
<dbReference type="Pfam" id="PF03060">
    <property type="entry name" value="NMO"/>
    <property type="match status" value="1"/>
</dbReference>
<sequence length="325" mass="35612">MQTEFTRALGIDVPLICGAMYPCSNPELVAAVSEAGGIGIVQPLSLTYVHGYEFREGLRYIRSMTEKPVGINLIIEQSSERYLRRVYEWLDIALEENFRFFVTALGNPKQVVSRASAAGAMVYHDVTERRWAEKALDGGVDGFICVNNRAGGHAGTLSPEQLLDDLAPLGKPLICAGGIGSPGQFAEALRLGYAGAQLGTRFIASKECSAHDDYKRAILNAHESDIVLTDKISGVPVSVIKTPYIERTGTQAGPIAKRLLKNPRTKHWMRLIYTLQSVWSLKHASLKGISYKDYFQAGKSVEGISEILPAKDIVAEFARATQRLV</sequence>
<gene>
    <name evidence="4" type="ORF">DFR30_1496</name>
</gene>
<keyword evidence="3" id="KW-0560">Oxidoreductase</keyword>
<protein>
    <submittedName>
        <fullName evidence="4">Nitronate monooxygenase</fullName>
    </submittedName>
</protein>